<evidence type="ECO:0000313" key="1">
    <source>
        <dbReference type="EMBL" id="VDN09287.1"/>
    </source>
</evidence>
<sequence>MRAVTEEEKCAAGVGAVEIPVHNKENIPHERIFPDSAAHTEDNFVEETITRPALPVVSTLPNPPSYSDKNALVFEPSVSTEATMRPM</sequence>
<proteinExistence type="predicted"/>
<name>A0A3P7LBP5_DIBLA</name>
<organism evidence="1 2">
    <name type="scientific">Dibothriocephalus latus</name>
    <name type="common">Fish tapeworm</name>
    <name type="synonym">Diphyllobothrium latum</name>
    <dbReference type="NCBI Taxonomy" id="60516"/>
    <lineage>
        <taxon>Eukaryota</taxon>
        <taxon>Metazoa</taxon>
        <taxon>Spiralia</taxon>
        <taxon>Lophotrochozoa</taxon>
        <taxon>Platyhelminthes</taxon>
        <taxon>Cestoda</taxon>
        <taxon>Eucestoda</taxon>
        <taxon>Diphyllobothriidea</taxon>
        <taxon>Diphyllobothriidae</taxon>
        <taxon>Dibothriocephalus</taxon>
    </lineage>
</organism>
<dbReference type="AlphaFoldDB" id="A0A3P7LBP5"/>
<reference evidence="1 2" key="1">
    <citation type="submission" date="2018-11" db="EMBL/GenBank/DDBJ databases">
        <authorList>
            <consortium name="Pathogen Informatics"/>
        </authorList>
    </citation>
    <scope>NUCLEOTIDE SEQUENCE [LARGE SCALE GENOMIC DNA]</scope>
</reference>
<accession>A0A3P7LBP5</accession>
<protein>
    <submittedName>
        <fullName evidence="1">Uncharacterized protein</fullName>
    </submittedName>
</protein>
<dbReference type="OrthoDB" id="1517790at2759"/>
<gene>
    <name evidence="1" type="ORF">DILT_LOCUS5118</name>
</gene>
<dbReference type="Proteomes" id="UP000281553">
    <property type="component" value="Unassembled WGS sequence"/>
</dbReference>
<keyword evidence="2" id="KW-1185">Reference proteome</keyword>
<dbReference type="EMBL" id="UYRU01046740">
    <property type="protein sequence ID" value="VDN09287.1"/>
    <property type="molecule type" value="Genomic_DNA"/>
</dbReference>
<evidence type="ECO:0000313" key="2">
    <source>
        <dbReference type="Proteomes" id="UP000281553"/>
    </source>
</evidence>